<evidence type="ECO:0000313" key="8">
    <source>
        <dbReference type="Proteomes" id="UP000675781"/>
    </source>
</evidence>
<dbReference type="Pfam" id="PF01547">
    <property type="entry name" value="SBP_bac_1"/>
    <property type="match status" value="1"/>
</dbReference>
<dbReference type="EMBL" id="JAGSOG010000006">
    <property type="protein sequence ID" value="MBR7832125.1"/>
    <property type="molecule type" value="Genomic_DNA"/>
</dbReference>
<comment type="caution">
    <text evidence="7">The sequence shown here is derived from an EMBL/GenBank/DDBJ whole genome shotgun (WGS) entry which is preliminary data.</text>
</comment>
<accession>A0A941IKR0</accession>
<keyword evidence="2 6" id="KW-0732">Signal</keyword>
<dbReference type="SUPFAM" id="SSF53850">
    <property type="entry name" value="Periplasmic binding protein-like II"/>
    <property type="match status" value="1"/>
</dbReference>
<evidence type="ECO:0000256" key="6">
    <source>
        <dbReference type="SAM" id="SignalP"/>
    </source>
</evidence>
<dbReference type="AlphaFoldDB" id="A0A941IKR0"/>
<keyword evidence="8" id="KW-1185">Reference proteome</keyword>
<dbReference type="InterPro" id="IPR006059">
    <property type="entry name" value="SBP"/>
</dbReference>
<dbReference type="RefSeq" id="WP_212526659.1">
    <property type="nucleotide sequence ID" value="NZ_JAGSOG010000006.1"/>
</dbReference>
<evidence type="ECO:0000256" key="1">
    <source>
        <dbReference type="ARBA" id="ARBA00022475"/>
    </source>
</evidence>
<dbReference type="InterPro" id="IPR050490">
    <property type="entry name" value="Bact_solute-bd_prot1"/>
</dbReference>
<sequence>MRKEAQLGRLLGTAGAAVALILTAAACGNSGGVGGSSNAAQASVAAGQSVTLNYWTWFPAQTTLQKSIDAFEKANPGIKINLREFTNTNYQTELPLALGGGQSLDIVGVQVSAMTNSVRKNLRPVSDWASDLPSNWQSQINSTMLDQTQKIAQDDTLYSIPMGSIGSAFVYSNQALLAKAGITAEPTTSAELAADVAKIKATEPGVTPVAFSGESWWQDEVFFTVADQIDPKLSDELYTGKVAWNSPQMVKALTAYQNLFSSGTLGTGTLSLKEADADNAFNSGKAAFLLEGSWDSSVLSSAYRQANGISVADVGAGYLPVSVAGGSPAARTYAEGGLAIPKSSQHVAQAAKFIQFMTLSQQGESTWAPDLVLVPSLNGYTVPSSVLTSPAAQSGYQTIAQTIDAGGSGRGEYSTTFTSDVLDNSLLQVARSQITPQAEAAKLQSAWASGRYPLQ</sequence>
<protein>
    <submittedName>
        <fullName evidence="7">Extracellular solute-binding protein</fullName>
    </submittedName>
</protein>
<name>A0A941IKR0_9ACTN</name>
<reference evidence="7" key="1">
    <citation type="submission" date="2021-04" db="EMBL/GenBank/DDBJ databases">
        <title>Genome based classification of Actinospica acidithermotolerans sp. nov., an actinobacterium isolated from an Indonesian hot spring.</title>
        <authorList>
            <person name="Kusuma A.B."/>
            <person name="Putra K.E."/>
            <person name="Nafisah S."/>
            <person name="Loh J."/>
            <person name="Nouioui I."/>
            <person name="Goodfellow M."/>
        </authorList>
    </citation>
    <scope>NUCLEOTIDE SEQUENCE</scope>
    <source>
        <strain evidence="7">CSCA 57</strain>
    </source>
</reference>
<evidence type="ECO:0000256" key="4">
    <source>
        <dbReference type="ARBA" id="ARBA00023139"/>
    </source>
</evidence>
<evidence type="ECO:0000313" key="7">
    <source>
        <dbReference type="EMBL" id="MBR7832125.1"/>
    </source>
</evidence>
<keyword evidence="1" id="KW-1003">Cell membrane</keyword>
<feature type="signal peptide" evidence="6">
    <location>
        <begin position="1"/>
        <end position="19"/>
    </location>
</feature>
<keyword evidence="5" id="KW-0449">Lipoprotein</keyword>
<organism evidence="7 8">
    <name type="scientific">Actinospica durhamensis</name>
    <dbReference type="NCBI Taxonomy" id="1508375"/>
    <lineage>
        <taxon>Bacteria</taxon>
        <taxon>Bacillati</taxon>
        <taxon>Actinomycetota</taxon>
        <taxon>Actinomycetes</taxon>
        <taxon>Catenulisporales</taxon>
        <taxon>Actinospicaceae</taxon>
        <taxon>Actinospica</taxon>
    </lineage>
</organism>
<evidence type="ECO:0000256" key="5">
    <source>
        <dbReference type="ARBA" id="ARBA00023288"/>
    </source>
</evidence>
<keyword evidence="3" id="KW-0472">Membrane</keyword>
<dbReference type="Proteomes" id="UP000675781">
    <property type="component" value="Unassembled WGS sequence"/>
</dbReference>
<dbReference type="PANTHER" id="PTHR43649">
    <property type="entry name" value="ARABINOSE-BINDING PROTEIN-RELATED"/>
    <property type="match status" value="1"/>
</dbReference>
<dbReference type="Gene3D" id="3.40.190.10">
    <property type="entry name" value="Periplasmic binding protein-like II"/>
    <property type="match status" value="1"/>
</dbReference>
<dbReference type="PROSITE" id="PS51257">
    <property type="entry name" value="PROKAR_LIPOPROTEIN"/>
    <property type="match status" value="1"/>
</dbReference>
<dbReference type="PANTHER" id="PTHR43649:SF33">
    <property type="entry name" value="POLYGALACTURONAN_RHAMNOGALACTURONAN-BINDING PROTEIN YTCQ"/>
    <property type="match status" value="1"/>
</dbReference>
<feature type="chain" id="PRO_5039570326" evidence="6">
    <location>
        <begin position="20"/>
        <end position="455"/>
    </location>
</feature>
<gene>
    <name evidence="7" type="ORF">KDL01_02575</name>
</gene>
<evidence type="ECO:0000256" key="2">
    <source>
        <dbReference type="ARBA" id="ARBA00022729"/>
    </source>
</evidence>
<proteinExistence type="predicted"/>
<keyword evidence="4" id="KW-0564">Palmitate</keyword>
<evidence type="ECO:0000256" key="3">
    <source>
        <dbReference type="ARBA" id="ARBA00023136"/>
    </source>
</evidence>